<dbReference type="EMBL" id="AZCV01000006">
    <property type="protein sequence ID" value="KRK37304.1"/>
    <property type="molecule type" value="Genomic_DNA"/>
</dbReference>
<dbReference type="SUPFAM" id="SSF53613">
    <property type="entry name" value="Ribokinase-like"/>
    <property type="match status" value="1"/>
</dbReference>
<evidence type="ECO:0000256" key="3">
    <source>
        <dbReference type="ARBA" id="ARBA00022857"/>
    </source>
</evidence>
<dbReference type="PROSITE" id="PS01050">
    <property type="entry name" value="YJEF_C_2"/>
    <property type="match status" value="1"/>
</dbReference>
<accession>A0A0R1GU27</accession>
<dbReference type="AlphaFoldDB" id="A0A0R1GU27"/>
<keyword evidence="8" id="KW-0808">Transferase</keyword>
<dbReference type="NCBIfam" id="TIGR00196">
    <property type="entry name" value="yjeF_cterm"/>
    <property type="match status" value="1"/>
</dbReference>
<keyword evidence="4 6" id="KW-0520">NAD</keyword>
<evidence type="ECO:0000259" key="7">
    <source>
        <dbReference type="PROSITE" id="PS51383"/>
    </source>
</evidence>
<evidence type="ECO:0000256" key="1">
    <source>
        <dbReference type="ARBA" id="ARBA00022741"/>
    </source>
</evidence>
<dbReference type="PANTHER" id="PTHR12592:SF0">
    <property type="entry name" value="ATP-DEPENDENT (S)-NAD(P)H-HYDRATE DEHYDRATASE"/>
    <property type="match status" value="1"/>
</dbReference>
<comment type="function">
    <text evidence="6">Catalyzes the dehydration of the S-form of NAD(P)HX at the expense of ADP, which is converted to AMP. Together with NAD(P)HX epimerase, which catalyzes the epimerization of the S- and R-forms, the enzyme allows the repair of both epimers of NAD(P)HX, a damaged form of NAD(P)H that is a result of enzymatic or heat-dependent hydration.</text>
</comment>
<comment type="similarity">
    <text evidence="6">Belongs to the NnrD/CARKD family.</text>
</comment>
<comment type="subunit">
    <text evidence="6">Homotetramer.</text>
</comment>
<dbReference type="Gene3D" id="3.40.1190.20">
    <property type="match status" value="1"/>
</dbReference>
<feature type="domain" description="YjeF C-terminal" evidence="7">
    <location>
        <begin position="6"/>
        <end position="278"/>
    </location>
</feature>
<dbReference type="GO" id="GO:0046496">
    <property type="term" value="P:nicotinamide nucleotide metabolic process"/>
    <property type="evidence" value="ECO:0007669"/>
    <property type="project" value="UniProtKB-UniRule"/>
</dbReference>
<keyword evidence="5 6" id="KW-0456">Lyase</keyword>
<keyword evidence="2 6" id="KW-0067">ATP-binding</keyword>
<keyword evidence="1 6" id="KW-0547">Nucleotide-binding</keyword>
<comment type="caution">
    <text evidence="8">The sequence shown here is derived from an EMBL/GenBank/DDBJ whole genome shotgun (WGS) entry which is preliminary data.</text>
</comment>
<evidence type="ECO:0000256" key="2">
    <source>
        <dbReference type="ARBA" id="ARBA00022840"/>
    </source>
</evidence>
<comment type="catalytic activity">
    <reaction evidence="6">
        <text>(6S)-NADPHX + ADP = AMP + phosphate + NADPH + H(+)</text>
        <dbReference type="Rhea" id="RHEA:32235"/>
        <dbReference type="ChEBI" id="CHEBI:15378"/>
        <dbReference type="ChEBI" id="CHEBI:43474"/>
        <dbReference type="ChEBI" id="CHEBI:57783"/>
        <dbReference type="ChEBI" id="CHEBI:64076"/>
        <dbReference type="ChEBI" id="CHEBI:456215"/>
        <dbReference type="ChEBI" id="CHEBI:456216"/>
        <dbReference type="EC" id="4.2.1.136"/>
    </reaction>
</comment>
<dbReference type="CDD" id="cd01171">
    <property type="entry name" value="YXKO-related"/>
    <property type="match status" value="1"/>
</dbReference>
<dbReference type="PANTHER" id="PTHR12592">
    <property type="entry name" value="ATP-DEPENDENT (S)-NAD(P)H-HYDRATE DEHYDRATASE FAMILY MEMBER"/>
    <property type="match status" value="1"/>
</dbReference>
<dbReference type="InterPro" id="IPR000631">
    <property type="entry name" value="CARKD"/>
</dbReference>
<feature type="binding site" evidence="6">
    <location>
        <begin position="191"/>
        <end position="195"/>
    </location>
    <ligand>
        <name>AMP</name>
        <dbReference type="ChEBI" id="CHEBI:456215"/>
    </ligand>
</feature>
<feature type="binding site" evidence="6">
    <location>
        <position position="41"/>
    </location>
    <ligand>
        <name>(6S)-NADPHX</name>
        <dbReference type="ChEBI" id="CHEBI:64076"/>
    </ligand>
</feature>
<evidence type="ECO:0000256" key="4">
    <source>
        <dbReference type="ARBA" id="ARBA00023027"/>
    </source>
</evidence>
<comment type="cofactor">
    <cofactor evidence="6">
        <name>Mg(2+)</name>
        <dbReference type="ChEBI" id="CHEBI:18420"/>
    </cofactor>
</comment>
<evidence type="ECO:0000256" key="5">
    <source>
        <dbReference type="ARBA" id="ARBA00023239"/>
    </source>
</evidence>
<dbReference type="HAMAP" id="MF_01965">
    <property type="entry name" value="NADHX_dehydratase"/>
    <property type="match status" value="1"/>
</dbReference>
<feature type="binding site" evidence="6">
    <location>
        <position position="221"/>
    </location>
    <ligand>
        <name>(6S)-NADPHX</name>
        <dbReference type="ChEBI" id="CHEBI:64076"/>
    </ligand>
</feature>
<dbReference type="PROSITE" id="PS51383">
    <property type="entry name" value="YJEF_C_3"/>
    <property type="match status" value="1"/>
</dbReference>
<name>A0A0R1GU27_9LACO</name>
<dbReference type="GO" id="GO:0016301">
    <property type="term" value="F:kinase activity"/>
    <property type="evidence" value="ECO:0007669"/>
    <property type="project" value="UniProtKB-KW"/>
</dbReference>
<dbReference type="InterPro" id="IPR017953">
    <property type="entry name" value="Carbohydrate_kinase_pred_CS"/>
</dbReference>
<dbReference type="EC" id="4.2.1.136" evidence="6"/>
<dbReference type="RefSeq" id="WP_056947037.1">
    <property type="nucleotide sequence ID" value="NZ_AZCV01000006.1"/>
</dbReference>
<gene>
    <name evidence="6" type="primary">nnrD</name>
    <name evidence="8" type="ORF">FC62_GL001420</name>
</gene>
<proteinExistence type="inferred from homology"/>
<keyword evidence="9" id="KW-1185">Reference proteome</keyword>
<feature type="binding site" evidence="6">
    <location>
        <position position="220"/>
    </location>
    <ligand>
        <name>AMP</name>
        <dbReference type="ChEBI" id="CHEBI:456215"/>
    </ligand>
</feature>
<feature type="binding site" evidence="6">
    <location>
        <position position="102"/>
    </location>
    <ligand>
        <name>(6S)-NADPHX</name>
        <dbReference type="ChEBI" id="CHEBI:64076"/>
    </ligand>
</feature>
<dbReference type="Pfam" id="PF01256">
    <property type="entry name" value="Carb_kinase"/>
    <property type="match status" value="1"/>
</dbReference>
<feature type="binding site" evidence="6">
    <location>
        <position position="155"/>
    </location>
    <ligand>
        <name>(6S)-NADPHX</name>
        <dbReference type="ChEBI" id="CHEBI:64076"/>
    </ligand>
</feature>
<reference evidence="8 9" key="1">
    <citation type="journal article" date="2015" name="Genome Announc.">
        <title>Expanding the biotechnology potential of lactobacilli through comparative genomics of 213 strains and associated genera.</title>
        <authorList>
            <person name="Sun Z."/>
            <person name="Harris H.M."/>
            <person name="McCann A."/>
            <person name="Guo C."/>
            <person name="Argimon S."/>
            <person name="Zhang W."/>
            <person name="Yang X."/>
            <person name="Jeffery I.B."/>
            <person name="Cooney J.C."/>
            <person name="Kagawa T.F."/>
            <person name="Liu W."/>
            <person name="Song Y."/>
            <person name="Salvetti E."/>
            <person name="Wrobel A."/>
            <person name="Rasinkangas P."/>
            <person name="Parkhill J."/>
            <person name="Rea M.C."/>
            <person name="O'Sullivan O."/>
            <person name="Ritari J."/>
            <person name="Douillard F.P."/>
            <person name="Paul Ross R."/>
            <person name="Yang R."/>
            <person name="Briner A.E."/>
            <person name="Felis G.E."/>
            <person name="de Vos W.M."/>
            <person name="Barrangou R."/>
            <person name="Klaenhammer T.R."/>
            <person name="Caufield P.W."/>
            <person name="Cui Y."/>
            <person name="Zhang H."/>
            <person name="O'Toole P.W."/>
        </authorList>
    </citation>
    <scope>NUCLEOTIDE SEQUENCE [LARGE SCALE GENOMIC DNA]</scope>
    <source>
        <strain evidence="8 9">DSM 20534</strain>
    </source>
</reference>
<dbReference type="GO" id="GO:0110051">
    <property type="term" value="P:metabolite repair"/>
    <property type="evidence" value="ECO:0007669"/>
    <property type="project" value="TreeGrafter"/>
</dbReference>
<dbReference type="InterPro" id="IPR029056">
    <property type="entry name" value="Ribokinase-like"/>
</dbReference>
<keyword evidence="8" id="KW-0418">Kinase</keyword>
<dbReference type="Proteomes" id="UP000050909">
    <property type="component" value="Unassembled WGS sequence"/>
</dbReference>
<dbReference type="GO" id="GO:0052855">
    <property type="term" value="F:ADP-dependent NAD(P)H-hydrate dehydratase activity"/>
    <property type="evidence" value="ECO:0007669"/>
    <property type="project" value="UniProtKB-UniRule"/>
</dbReference>
<sequence>MLKNITAEQVAQTITPRAPKSYKCNYGRVLLVGGNEQFGGAIIMAAEACLNTGAGLITVATNSINNAALHTRIPEAMFIDYHAQELLVPAIKAADIVVIGPGLGTTPFALELVKTCLKLLVEQQTCIIDASALTISAENPALINDCKAQIILTPHQMEWQRLSGVKIAAQTDLQNSTQLAKLSDHATLVLKSERTKVYDQSPTVWQNPLGNPGMATGGMGDTLTGIIAGIVAQFGTTTNTVNAAVYLHSFTGDQIAQQDYVVLPAKLSHLLPQVIQQFSKQNA</sequence>
<organism evidence="8 9">
    <name type="scientific">Amylolactobacillus amylotrophicus DSM 20534</name>
    <dbReference type="NCBI Taxonomy" id="1423722"/>
    <lineage>
        <taxon>Bacteria</taxon>
        <taxon>Bacillati</taxon>
        <taxon>Bacillota</taxon>
        <taxon>Bacilli</taxon>
        <taxon>Lactobacillales</taxon>
        <taxon>Lactobacillaceae</taxon>
        <taxon>Amylolactobacillus</taxon>
    </lineage>
</organism>
<evidence type="ECO:0000256" key="6">
    <source>
        <dbReference type="HAMAP-Rule" id="MF_01965"/>
    </source>
</evidence>
<dbReference type="GO" id="GO:0052856">
    <property type="term" value="F:NAD(P)HX epimerase activity"/>
    <property type="evidence" value="ECO:0007669"/>
    <property type="project" value="TreeGrafter"/>
</dbReference>
<dbReference type="GO" id="GO:0005524">
    <property type="term" value="F:ATP binding"/>
    <property type="evidence" value="ECO:0007669"/>
    <property type="project" value="UniProtKB-KW"/>
</dbReference>
<evidence type="ECO:0000313" key="9">
    <source>
        <dbReference type="Proteomes" id="UP000050909"/>
    </source>
</evidence>
<dbReference type="PATRIC" id="fig|1423722.3.peg.1446"/>
<keyword evidence="3 6" id="KW-0521">NADP</keyword>
<protein>
    <recommendedName>
        <fullName evidence="6">ADP-dependent (S)-NAD(P)H-hydrate dehydratase</fullName>
        <ecNumber evidence="6">4.2.1.136</ecNumber>
    </recommendedName>
    <alternativeName>
        <fullName evidence="6">ADP-dependent NAD(P)HX dehydratase</fullName>
    </alternativeName>
</protein>
<comment type="catalytic activity">
    <reaction evidence="6">
        <text>(6S)-NADHX + ADP = AMP + phosphate + NADH + H(+)</text>
        <dbReference type="Rhea" id="RHEA:32223"/>
        <dbReference type="ChEBI" id="CHEBI:15378"/>
        <dbReference type="ChEBI" id="CHEBI:43474"/>
        <dbReference type="ChEBI" id="CHEBI:57945"/>
        <dbReference type="ChEBI" id="CHEBI:64074"/>
        <dbReference type="ChEBI" id="CHEBI:456215"/>
        <dbReference type="ChEBI" id="CHEBI:456216"/>
        <dbReference type="EC" id="4.2.1.136"/>
    </reaction>
</comment>
<evidence type="ECO:0000313" key="8">
    <source>
        <dbReference type="EMBL" id="KRK37304.1"/>
    </source>
</evidence>